<evidence type="ECO:0000313" key="3">
    <source>
        <dbReference type="EMBL" id="OQJ94621.1"/>
    </source>
</evidence>
<keyword evidence="1" id="KW-0812">Transmembrane</keyword>
<dbReference type="AlphaFoldDB" id="A0A249W4X4"/>
<accession>A0A249W4X4</accession>
<keyword evidence="1" id="KW-0472">Membrane</keyword>
<feature type="transmembrane region" description="Helical" evidence="1">
    <location>
        <begin position="6"/>
        <end position="27"/>
    </location>
</feature>
<dbReference type="EMBL" id="LHQV01000040">
    <property type="protein sequence ID" value="OQJ94621.1"/>
    <property type="molecule type" value="Genomic_DNA"/>
</dbReference>
<gene>
    <name evidence="3" type="ORF">AKG60_27825</name>
    <name evidence="2" type="ORF">YA91_15265</name>
</gene>
<evidence type="ECO:0000313" key="2">
    <source>
        <dbReference type="EMBL" id="ASZ51820.1"/>
    </source>
</evidence>
<reference evidence="2" key="2">
    <citation type="submission" date="2017-09" db="EMBL/GenBank/DDBJ databases">
        <authorList>
            <person name="Ehlers B."/>
            <person name="Leendertz F.H."/>
        </authorList>
    </citation>
    <scope>NUCLEOTIDE SEQUENCE</scope>
    <source>
        <strain evidence="2">MAVP-26</strain>
    </source>
</reference>
<dbReference type="Proteomes" id="UP000191946">
    <property type="component" value="Unassembled WGS sequence"/>
</dbReference>
<evidence type="ECO:0000256" key="1">
    <source>
        <dbReference type="SAM" id="Phobius"/>
    </source>
</evidence>
<protein>
    <submittedName>
        <fullName evidence="2">Uncharacterized protein</fullName>
    </submittedName>
</protein>
<evidence type="ECO:0000313" key="4">
    <source>
        <dbReference type="Proteomes" id="UP000191946"/>
    </source>
</evidence>
<keyword evidence="4" id="KW-1185">Reference proteome</keyword>
<name>A0A249W4X4_VIBPH</name>
<dbReference type="RefSeq" id="WP_005494854.1">
    <property type="nucleotide sequence ID" value="NZ_CP023248.2"/>
</dbReference>
<dbReference type="EMBL" id="CP023248">
    <property type="protein sequence ID" value="ASZ51820.1"/>
    <property type="molecule type" value="Genomic_DNA"/>
</dbReference>
<keyword evidence="1" id="KW-1133">Transmembrane helix</keyword>
<sequence>MDVYTFISKLFEAIAWPLVILVLGLVFRKSLIELLPSMRKLKAGPVEAEFDLEASRLLDASKDVVAHETSSSQSDLEATETALAQIYSARKDPVKMVTEGWANVDGALFRFGKDAGILIDPMDSSNNIYTRVISTDLLHRDTKELVIEIYEMRNRVVQANIKPSVNAAKDYLLAVEQVVKLIEKQRESVEKVANVSW</sequence>
<organism evidence="2">
    <name type="scientific">Vibrio parahaemolyticus</name>
    <dbReference type="NCBI Taxonomy" id="670"/>
    <lineage>
        <taxon>Bacteria</taxon>
        <taxon>Pseudomonadati</taxon>
        <taxon>Pseudomonadota</taxon>
        <taxon>Gammaproteobacteria</taxon>
        <taxon>Vibrionales</taxon>
        <taxon>Vibrionaceae</taxon>
        <taxon>Vibrio</taxon>
    </lineage>
</organism>
<proteinExistence type="predicted"/>
<reference evidence="3 4" key="1">
    <citation type="submission" date="2015-08" db="EMBL/GenBank/DDBJ databases">
        <title>Draft Genome Sequences of Vibrio parahaemolyticus Strains.</title>
        <authorList>
            <person name="Gonzalez-Escalona N."/>
            <person name="DePaola A."/>
        </authorList>
    </citation>
    <scope>NUCLEOTIDE SEQUENCE [LARGE SCALE GENOMIC DNA]</scope>
    <source>
        <strain evidence="3 4">CFSAN001621</strain>
    </source>
</reference>